<dbReference type="Proteomes" id="UP000077134">
    <property type="component" value="Unassembled WGS sequence"/>
</dbReference>
<keyword evidence="1" id="KW-0175">Coiled coil</keyword>
<keyword evidence="3" id="KW-1185">Reference proteome</keyword>
<comment type="caution">
    <text evidence="2">The sequence shown here is derived from an EMBL/GenBank/DDBJ whole genome shotgun (WGS) entry which is preliminary data.</text>
</comment>
<name>A0A167E2E6_9BACL</name>
<dbReference type="KEGG" id="pcx:LPB68_14485"/>
<reference evidence="2 3" key="1">
    <citation type="submission" date="2016-02" db="EMBL/GenBank/DDBJ databases">
        <title>Paenibacillus sp. LPB0068, isolated from Crassostrea gigas.</title>
        <authorList>
            <person name="Shin S.-K."/>
            <person name="Yi H."/>
        </authorList>
    </citation>
    <scope>NUCLEOTIDE SEQUENCE [LARGE SCALE GENOMIC DNA]</scope>
    <source>
        <strain evidence="2 3">LPB0068</strain>
    </source>
</reference>
<dbReference type="AlphaFoldDB" id="A0A167E2E6"/>
<evidence type="ECO:0000313" key="3">
    <source>
        <dbReference type="Proteomes" id="UP000077134"/>
    </source>
</evidence>
<dbReference type="STRING" id="1763538.LPB68_14485"/>
<dbReference type="RefSeq" id="WP_068657473.1">
    <property type="nucleotide sequence ID" value="NZ_CP017770.1"/>
</dbReference>
<sequence>MENLNFNEKQMKERLTERILHRINNGLKERAEISKDNNQSIDLKPLIDSHNIMDVEYFSHRRILGKLIIFSKRALRKLLSPILMRQIHFNQRVIDHLYIIDHKITSDNTLEENYKQMTIDIVDEIVCEMKVLIDASINKEEYHNEIEELRQSTLSLSSEILEMKNNNPSLRSNILCALLNDLAKLENDNGKKYHLLLMALNENPDDLDLEARVLSAFESMNKSRLNTNESV</sequence>
<proteinExistence type="predicted"/>
<protein>
    <submittedName>
        <fullName evidence="2">Uncharacterized protein</fullName>
    </submittedName>
</protein>
<evidence type="ECO:0000256" key="1">
    <source>
        <dbReference type="SAM" id="Coils"/>
    </source>
</evidence>
<dbReference type="OrthoDB" id="2666788at2"/>
<gene>
    <name evidence="2" type="ORF">PNBC_09450</name>
</gene>
<organism evidence="2 3">
    <name type="scientific">Paenibacillus crassostreae</name>
    <dbReference type="NCBI Taxonomy" id="1763538"/>
    <lineage>
        <taxon>Bacteria</taxon>
        <taxon>Bacillati</taxon>
        <taxon>Bacillota</taxon>
        <taxon>Bacilli</taxon>
        <taxon>Bacillales</taxon>
        <taxon>Paenibacillaceae</taxon>
        <taxon>Paenibacillus</taxon>
    </lineage>
</organism>
<dbReference type="EMBL" id="LSFN01000013">
    <property type="protein sequence ID" value="OAB75055.1"/>
    <property type="molecule type" value="Genomic_DNA"/>
</dbReference>
<feature type="coiled-coil region" evidence="1">
    <location>
        <begin position="132"/>
        <end position="159"/>
    </location>
</feature>
<accession>A0A167E2E6</accession>
<evidence type="ECO:0000313" key="2">
    <source>
        <dbReference type="EMBL" id="OAB75055.1"/>
    </source>
</evidence>